<keyword evidence="3" id="KW-0998">Cell outer membrane</keyword>
<protein>
    <recommendedName>
        <fullName evidence="8">TonB-dependent receptor</fullName>
    </recommendedName>
</protein>
<dbReference type="Gene3D" id="2.40.170.20">
    <property type="entry name" value="TonB-dependent receptor, beta-barrel domain"/>
    <property type="match status" value="1"/>
</dbReference>
<evidence type="ECO:0000256" key="4">
    <source>
        <dbReference type="SAM" id="MobiDB-lite"/>
    </source>
</evidence>
<feature type="compositionally biased region" description="Basic and acidic residues" evidence="4">
    <location>
        <begin position="25"/>
        <end position="47"/>
    </location>
</feature>
<dbReference type="GO" id="GO:0009279">
    <property type="term" value="C:cell outer membrane"/>
    <property type="evidence" value="ECO:0007669"/>
    <property type="project" value="UniProtKB-SubCell"/>
</dbReference>
<evidence type="ECO:0000256" key="1">
    <source>
        <dbReference type="ARBA" id="ARBA00004442"/>
    </source>
</evidence>
<comment type="caution">
    <text evidence="6">The sequence shown here is derived from an EMBL/GenBank/DDBJ whole genome shotgun (WGS) entry which is preliminary data.</text>
</comment>
<feature type="region of interest" description="Disordered" evidence="4">
    <location>
        <begin position="21"/>
        <end position="61"/>
    </location>
</feature>
<dbReference type="AlphaFoldDB" id="A0A7K1Y9V5"/>
<keyword evidence="2" id="KW-0472">Membrane</keyword>
<organism evidence="6 7">
    <name type="scientific">Hufsiella arboris</name>
    <dbReference type="NCBI Taxonomy" id="2695275"/>
    <lineage>
        <taxon>Bacteria</taxon>
        <taxon>Pseudomonadati</taxon>
        <taxon>Bacteroidota</taxon>
        <taxon>Sphingobacteriia</taxon>
        <taxon>Sphingobacteriales</taxon>
        <taxon>Sphingobacteriaceae</taxon>
        <taxon>Hufsiella</taxon>
    </lineage>
</organism>
<accession>A0A7K1Y9V5</accession>
<gene>
    <name evidence="6" type="ORF">GS399_10325</name>
</gene>
<sequence>MRFNYFILSIALTVAAGSGAFAQKKPADKKPADKTAKPADKTTKPAEKTTPATTDKKQDAASNAVAEEIEVVRPYKPVLADVSKIRRSPEMDLNKTFKPQLNYSISDKRLEQNSDIRQLQSQPLAEIIQPELTNNYVKIGLGNLATGFGEVYVNTGKDEALQGGVFFKHFNQKGDIDGQKVSRQQFGIFGRSIQDKFAVNGDLTYHRFATNFYGFIPEQPAPTTDIEKQTYNLIELNGDIGNNFNQDDQAVEYKVKANAYYLNNKTDQKETSFKLDGYVNKAINQFNVGANLVGDFTNINQPLFNTSNNIFRLKPYVKFQGTNYMLKIGLNFASEFGDSTSTNFLPDVTAEFALAPEYATIFAGYTGDVIKTSLRNTATENPYINQNIAIVNALEKSNIFGGIKGNAGAGFGYKAMVSYRTIENMPLFINDSQSPNKFDLTYDSKAKVFSLEGEISLKASEAILWTGRFITSNYDVSQQREAWFKPTLQLVSNVRANINKAFSVDGEVVINGGSKAFVPANPDQILTLDSYVDLSGGAEYRLKNNIGIYLRVNNILNSQYERYLYYPKVGINFLGGLNYSF</sequence>
<reference evidence="6 7" key="1">
    <citation type="submission" date="2019-11" db="EMBL/GenBank/DDBJ databases">
        <title>Pedobacter sp. HMF7647 Genome sequencing and assembly.</title>
        <authorList>
            <person name="Kang H."/>
            <person name="Kim H."/>
            <person name="Joh K."/>
        </authorList>
    </citation>
    <scope>NUCLEOTIDE SEQUENCE [LARGE SCALE GENOMIC DNA]</scope>
    <source>
        <strain evidence="6 7">HMF7647</strain>
    </source>
</reference>
<evidence type="ECO:0000313" key="6">
    <source>
        <dbReference type="EMBL" id="MXV51365.1"/>
    </source>
</evidence>
<comment type="subcellular location">
    <subcellularLocation>
        <location evidence="1">Cell outer membrane</location>
    </subcellularLocation>
</comment>
<evidence type="ECO:0000313" key="7">
    <source>
        <dbReference type="Proteomes" id="UP000466586"/>
    </source>
</evidence>
<evidence type="ECO:0000256" key="3">
    <source>
        <dbReference type="ARBA" id="ARBA00023237"/>
    </source>
</evidence>
<dbReference type="RefSeq" id="WP_160844541.1">
    <property type="nucleotide sequence ID" value="NZ_WVHT01000004.1"/>
</dbReference>
<dbReference type="SUPFAM" id="SSF56935">
    <property type="entry name" value="Porins"/>
    <property type="match status" value="1"/>
</dbReference>
<feature type="chain" id="PRO_5029756813" description="TonB-dependent receptor" evidence="5">
    <location>
        <begin position="23"/>
        <end position="581"/>
    </location>
</feature>
<proteinExistence type="predicted"/>
<name>A0A7K1Y9V5_9SPHI</name>
<keyword evidence="7" id="KW-1185">Reference proteome</keyword>
<feature type="signal peptide" evidence="5">
    <location>
        <begin position="1"/>
        <end position="22"/>
    </location>
</feature>
<evidence type="ECO:0000256" key="5">
    <source>
        <dbReference type="SAM" id="SignalP"/>
    </source>
</evidence>
<evidence type="ECO:0008006" key="8">
    <source>
        <dbReference type="Google" id="ProtNLM"/>
    </source>
</evidence>
<evidence type="ECO:0000256" key="2">
    <source>
        <dbReference type="ARBA" id="ARBA00023136"/>
    </source>
</evidence>
<dbReference type="InterPro" id="IPR036942">
    <property type="entry name" value="Beta-barrel_TonB_sf"/>
</dbReference>
<keyword evidence="5" id="KW-0732">Signal</keyword>
<dbReference type="EMBL" id="WVHT01000004">
    <property type="protein sequence ID" value="MXV51365.1"/>
    <property type="molecule type" value="Genomic_DNA"/>
</dbReference>
<dbReference type="Proteomes" id="UP000466586">
    <property type="component" value="Unassembled WGS sequence"/>
</dbReference>